<dbReference type="Pfam" id="PF01476">
    <property type="entry name" value="LysM"/>
    <property type="match status" value="1"/>
</dbReference>
<sequence>MKKFSTAALILALASAHGLAATNDEAANGSRCAFLPNAPDQHVVVRGDTLWDISGKFLKHAWCWPQVWGMNKEDIRNPHWIYPGQIVYFDRKTGRLSLNKPGAGDTNTGGGIPTLRLEPQVRTEGLGKLAVPSIPSGVIEPFLSQPLVVEEKGLSETPRIMATQEGRVILGKNDTAYVRGDLKGGTSFQVFRPGTPLKDPVTNAVIAYEAAYLGTVKLERPAKTPDEAHGFRVVSVKQEMGVGDRLLPVPPTPILNYVPHPPERALDARIVSIYGGVSQAGQNQIVSINRGQKDGVDLGTVLELYRLGRVVTDKTDNSSWSIGSLGKKQVKLPDTQYGTLFVFRVFENISYGLVMQVADSVQIGDIAKSPDPDAAD</sequence>
<proteinExistence type="predicted"/>
<dbReference type="CDD" id="cd00118">
    <property type="entry name" value="LysM"/>
    <property type="match status" value="1"/>
</dbReference>
<dbReference type="STRING" id="709839.TSA66_23195"/>
<dbReference type="InterPro" id="IPR036779">
    <property type="entry name" value="LysM_dom_sf"/>
</dbReference>
<dbReference type="Gene3D" id="3.10.350.10">
    <property type="entry name" value="LysM domain"/>
    <property type="match status" value="1"/>
</dbReference>
<feature type="signal peptide" evidence="1">
    <location>
        <begin position="1"/>
        <end position="20"/>
    </location>
</feature>
<comment type="caution">
    <text evidence="3">The sequence shown here is derived from an EMBL/GenBank/DDBJ whole genome shotgun (WGS) entry which is preliminary data.</text>
</comment>
<dbReference type="InterPro" id="IPR018392">
    <property type="entry name" value="LysM"/>
</dbReference>
<gene>
    <name evidence="3" type="ORF">TSA66_23195</name>
</gene>
<accession>A0A0C2BYH1</accession>
<dbReference type="AlphaFoldDB" id="A0A0C2BYH1"/>
<dbReference type="SUPFAM" id="SSF54106">
    <property type="entry name" value="LysM domain"/>
    <property type="match status" value="1"/>
</dbReference>
<keyword evidence="4" id="KW-1185">Reference proteome</keyword>
<dbReference type="OrthoDB" id="9765158at2"/>
<name>A0A0C2BYH1_9BURK</name>
<protein>
    <submittedName>
        <fullName evidence="3">Peptidoglycan-binding protein</fullName>
    </submittedName>
</protein>
<evidence type="ECO:0000256" key="1">
    <source>
        <dbReference type="SAM" id="SignalP"/>
    </source>
</evidence>
<evidence type="ECO:0000313" key="3">
    <source>
        <dbReference type="EMBL" id="KIF83086.1"/>
    </source>
</evidence>
<feature type="chain" id="PRO_5002146838" evidence="1">
    <location>
        <begin position="21"/>
        <end position="376"/>
    </location>
</feature>
<dbReference type="InterPro" id="IPR052196">
    <property type="entry name" value="Bact_Kbp"/>
</dbReference>
<keyword evidence="1" id="KW-0732">Signal</keyword>
<dbReference type="Proteomes" id="UP000031572">
    <property type="component" value="Unassembled WGS sequence"/>
</dbReference>
<evidence type="ECO:0000259" key="2">
    <source>
        <dbReference type="PROSITE" id="PS51782"/>
    </source>
</evidence>
<dbReference type="PROSITE" id="PS51782">
    <property type="entry name" value="LYSM"/>
    <property type="match status" value="1"/>
</dbReference>
<dbReference type="PANTHER" id="PTHR34700:SF4">
    <property type="entry name" value="PHAGE-LIKE ELEMENT PBSX PROTEIN XKDP"/>
    <property type="match status" value="1"/>
</dbReference>
<dbReference type="PANTHER" id="PTHR34700">
    <property type="entry name" value="POTASSIUM BINDING PROTEIN KBP"/>
    <property type="match status" value="1"/>
</dbReference>
<reference evidence="3 4" key="1">
    <citation type="submission" date="2014-12" db="EMBL/GenBank/DDBJ databases">
        <title>Denitrispirillum autotrophicum gen. nov., sp. nov., Denitrifying, Facultatively Autotrophic Bacteria Isolated from Rice Paddy Soil.</title>
        <authorList>
            <person name="Ishii S."/>
            <person name="Ashida N."/>
            <person name="Ohno H."/>
            <person name="Otsuka S."/>
            <person name="Yokota A."/>
            <person name="Senoo K."/>
        </authorList>
    </citation>
    <scope>NUCLEOTIDE SEQUENCE [LARGE SCALE GENOMIC DNA]</scope>
    <source>
        <strain evidence="3 4">TSA66</strain>
    </source>
</reference>
<evidence type="ECO:0000313" key="4">
    <source>
        <dbReference type="Proteomes" id="UP000031572"/>
    </source>
</evidence>
<dbReference type="RefSeq" id="WP_040042912.1">
    <property type="nucleotide sequence ID" value="NZ_JWJG01000028.1"/>
</dbReference>
<feature type="domain" description="LysM" evidence="2">
    <location>
        <begin position="40"/>
        <end position="89"/>
    </location>
</feature>
<organism evidence="3 4">
    <name type="scientific">Noviherbaspirillum autotrophicum</name>
    <dbReference type="NCBI Taxonomy" id="709839"/>
    <lineage>
        <taxon>Bacteria</taxon>
        <taxon>Pseudomonadati</taxon>
        <taxon>Pseudomonadota</taxon>
        <taxon>Betaproteobacteria</taxon>
        <taxon>Burkholderiales</taxon>
        <taxon>Oxalobacteraceae</taxon>
        <taxon>Noviherbaspirillum</taxon>
    </lineage>
</organism>
<dbReference type="EMBL" id="JWJG01000028">
    <property type="protein sequence ID" value="KIF83086.1"/>
    <property type="molecule type" value="Genomic_DNA"/>
</dbReference>